<dbReference type="PANTHER" id="PTHR15004:SF0">
    <property type="entry name" value="GLUTAMYL-TRNA(GLN) AMIDOTRANSFERASE SUBUNIT C, MITOCHONDRIAL"/>
    <property type="match status" value="1"/>
</dbReference>
<comment type="catalytic activity">
    <reaction evidence="4 6">
        <text>L-aspartyl-tRNA(Asn) + L-glutamine + ATP + H2O = L-asparaginyl-tRNA(Asn) + L-glutamate + ADP + phosphate + 2 H(+)</text>
        <dbReference type="Rhea" id="RHEA:14513"/>
        <dbReference type="Rhea" id="RHEA-COMP:9674"/>
        <dbReference type="Rhea" id="RHEA-COMP:9677"/>
        <dbReference type="ChEBI" id="CHEBI:15377"/>
        <dbReference type="ChEBI" id="CHEBI:15378"/>
        <dbReference type="ChEBI" id="CHEBI:29985"/>
        <dbReference type="ChEBI" id="CHEBI:30616"/>
        <dbReference type="ChEBI" id="CHEBI:43474"/>
        <dbReference type="ChEBI" id="CHEBI:58359"/>
        <dbReference type="ChEBI" id="CHEBI:78515"/>
        <dbReference type="ChEBI" id="CHEBI:78516"/>
        <dbReference type="ChEBI" id="CHEBI:456216"/>
    </reaction>
</comment>
<dbReference type="NCBIfam" id="TIGR00135">
    <property type="entry name" value="gatC"/>
    <property type="match status" value="1"/>
</dbReference>
<evidence type="ECO:0000256" key="6">
    <source>
        <dbReference type="HAMAP-Rule" id="MF_00122"/>
    </source>
</evidence>
<comment type="function">
    <text evidence="3 6">Allows the formation of correctly charged Asn-tRNA(Asn) or Gln-tRNA(Gln) through the transamidation of misacylated Asp-tRNA(Asn) or Glu-tRNA(Gln) in organisms which lack either or both of asparaginyl-tRNA or glutaminyl-tRNA synthetases. The reaction takes place in the presence of glutamine and ATP through an activated phospho-Asp-tRNA(Asn) or phospho-Glu-tRNA(Gln).</text>
</comment>
<keyword evidence="6" id="KW-0067">ATP-binding</keyword>
<organism evidence="7 8">
    <name type="scientific">Nosocomiicoccus ampullae</name>
    <dbReference type="NCBI Taxonomy" id="489910"/>
    <lineage>
        <taxon>Bacteria</taxon>
        <taxon>Bacillati</taxon>
        <taxon>Bacillota</taxon>
        <taxon>Bacilli</taxon>
        <taxon>Bacillales</taxon>
        <taxon>Staphylococcaceae</taxon>
        <taxon>Nosocomiicoccus</taxon>
    </lineage>
</organism>
<gene>
    <name evidence="6" type="primary">gatC</name>
    <name evidence="7" type="ORF">HNQ45_001378</name>
</gene>
<dbReference type="Proteomes" id="UP000579136">
    <property type="component" value="Unassembled WGS sequence"/>
</dbReference>
<dbReference type="GO" id="GO:0070681">
    <property type="term" value="P:glutaminyl-tRNAGln biosynthesis via transamidation"/>
    <property type="evidence" value="ECO:0007669"/>
    <property type="project" value="TreeGrafter"/>
</dbReference>
<evidence type="ECO:0000256" key="4">
    <source>
        <dbReference type="ARBA" id="ARBA00047380"/>
    </source>
</evidence>
<dbReference type="InterPro" id="IPR003837">
    <property type="entry name" value="GatC"/>
</dbReference>
<dbReference type="GO" id="GO:0005524">
    <property type="term" value="F:ATP binding"/>
    <property type="evidence" value="ECO:0007669"/>
    <property type="project" value="UniProtKB-KW"/>
</dbReference>
<evidence type="ECO:0000313" key="7">
    <source>
        <dbReference type="EMBL" id="MBB5176490.1"/>
    </source>
</evidence>
<evidence type="ECO:0000256" key="3">
    <source>
        <dbReference type="ARBA" id="ARBA00024799"/>
    </source>
</evidence>
<dbReference type="Gene3D" id="1.10.20.60">
    <property type="entry name" value="Glu-tRNAGln amidotransferase C subunit, N-terminal domain"/>
    <property type="match status" value="1"/>
</dbReference>
<proteinExistence type="inferred from homology"/>
<evidence type="ECO:0000313" key="8">
    <source>
        <dbReference type="Proteomes" id="UP000579136"/>
    </source>
</evidence>
<dbReference type="PANTHER" id="PTHR15004">
    <property type="entry name" value="GLUTAMYL-TRNA(GLN) AMIDOTRANSFERASE SUBUNIT C, MITOCHONDRIAL"/>
    <property type="match status" value="1"/>
</dbReference>
<dbReference type="HAMAP" id="MF_00122">
    <property type="entry name" value="GatC"/>
    <property type="match status" value="1"/>
</dbReference>
<evidence type="ECO:0000256" key="5">
    <source>
        <dbReference type="ARBA" id="ARBA00047913"/>
    </source>
</evidence>
<comment type="subunit">
    <text evidence="2 6">Heterotrimer of A, B and C subunits.</text>
</comment>
<dbReference type="Pfam" id="PF02686">
    <property type="entry name" value="GatC"/>
    <property type="match status" value="1"/>
</dbReference>
<dbReference type="RefSeq" id="WP_183675079.1">
    <property type="nucleotide sequence ID" value="NZ_CBCRYX010000009.1"/>
</dbReference>
<sequence length="96" mass="10851">MAEVTKEDILSMADVAKIELTDEEVSRYTESISDIITRAEDLKNMDLKDVEPATHPLEIYDVVREDVPNNQVPLEEALLNSESTEEGQFKVPKMIS</sequence>
<dbReference type="EC" id="6.3.5.-" evidence="6"/>
<dbReference type="SUPFAM" id="SSF141000">
    <property type="entry name" value="Glu-tRNAGln amidotransferase C subunit"/>
    <property type="match status" value="1"/>
</dbReference>
<dbReference type="GO" id="GO:0006412">
    <property type="term" value="P:translation"/>
    <property type="evidence" value="ECO:0007669"/>
    <property type="project" value="UniProtKB-UniRule"/>
</dbReference>
<dbReference type="InterPro" id="IPR036113">
    <property type="entry name" value="Asp/Glu-ADT_sf_sub_c"/>
</dbReference>
<dbReference type="GO" id="GO:0050567">
    <property type="term" value="F:glutaminyl-tRNA synthase (glutamine-hydrolyzing) activity"/>
    <property type="evidence" value="ECO:0007669"/>
    <property type="project" value="UniProtKB-UniRule"/>
</dbReference>
<comment type="catalytic activity">
    <reaction evidence="5 6">
        <text>L-glutamyl-tRNA(Gln) + L-glutamine + ATP + H2O = L-glutaminyl-tRNA(Gln) + L-glutamate + ADP + phosphate + H(+)</text>
        <dbReference type="Rhea" id="RHEA:17521"/>
        <dbReference type="Rhea" id="RHEA-COMP:9681"/>
        <dbReference type="Rhea" id="RHEA-COMP:9684"/>
        <dbReference type="ChEBI" id="CHEBI:15377"/>
        <dbReference type="ChEBI" id="CHEBI:15378"/>
        <dbReference type="ChEBI" id="CHEBI:29985"/>
        <dbReference type="ChEBI" id="CHEBI:30616"/>
        <dbReference type="ChEBI" id="CHEBI:43474"/>
        <dbReference type="ChEBI" id="CHEBI:58359"/>
        <dbReference type="ChEBI" id="CHEBI:78520"/>
        <dbReference type="ChEBI" id="CHEBI:78521"/>
        <dbReference type="ChEBI" id="CHEBI:456216"/>
    </reaction>
</comment>
<keyword evidence="6" id="KW-0547">Nucleotide-binding</keyword>
<accession>A0A9Q2D112</accession>
<evidence type="ECO:0000256" key="1">
    <source>
        <dbReference type="ARBA" id="ARBA00010757"/>
    </source>
</evidence>
<comment type="caution">
    <text evidence="7">The sequence shown here is derived from an EMBL/GenBank/DDBJ whole genome shotgun (WGS) entry which is preliminary data.</text>
</comment>
<comment type="similarity">
    <text evidence="1 6">Belongs to the GatC family.</text>
</comment>
<protein>
    <recommendedName>
        <fullName evidence="6">Aspartyl/glutamyl-tRNA(Asn/Gln) amidotransferase subunit C</fullName>
        <shortName evidence="6">Asp/Glu-ADT subunit C</shortName>
        <ecNumber evidence="6">6.3.5.-</ecNumber>
    </recommendedName>
</protein>
<dbReference type="AlphaFoldDB" id="A0A9Q2D112"/>
<keyword evidence="8" id="KW-1185">Reference proteome</keyword>
<dbReference type="GO" id="GO:0006450">
    <property type="term" value="P:regulation of translational fidelity"/>
    <property type="evidence" value="ECO:0007669"/>
    <property type="project" value="InterPro"/>
</dbReference>
<reference evidence="7 8" key="1">
    <citation type="submission" date="2020-08" db="EMBL/GenBank/DDBJ databases">
        <title>Genomic Encyclopedia of Type Strains, Phase IV (KMG-IV): sequencing the most valuable type-strain genomes for metagenomic binning, comparative biology and taxonomic classification.</title>
        <authorList>
            <person name="Goeker M."/>
        </authorList>
    </citation>
    <scope>NUCLEOTIDE SEQUENCE [LARGE SCALE GENOMIC DNA]</scope>
    <source>
        <strain evidence="7 8">DSM 19163</strain>
    </source>
</reference>
<keyword evidence="6 7" id="KW-0436">Ligase</keyword>
<keyword evidence="6" id="KW-0648">Protein biosynthesis</keyword>
<evidence type="ECO:0000256" key="2">
    <source>
        <dbReference type="ARBA" id="ARBA00011123"/>
    </source>
</evidence>
<dbReference type="EMBL" id="JACHHF010000008">
    <property type="protein sequence ID" value="MBB5176490.1"/>
    <property type="molecule type" value="Genomic_DNA"/>
</dbReference>
<name>A0A9Q2D112_9STAP</name>